<feature type="compositionally biased region" description="Polar residues" evidence="1">
    <location>
        <begin position="88"/>
        <end position="107"/>
    </location>
</feature>
<name>A0A1Y2I4A1_9FUNG</name>
<evidence type="ECO:0000256" key="1">
    <source>
        <dbReference type="SAM" id="MobiDB-lite"/>
    </source>
</evidence>
<sequence length="450" mass="45714">MGGPNSLIRSLRDSFTFMSKRRTKAIKLDHATKESLLALRDALEPLIVTDLTPHLSAAQLTIADADSPSCGGASGGAGGPPRRDIILTRSSSAPPTLVSSPASTHGQLSAPGGPGNNSLMPSDIPPHILSEIVQEHIQFMYTAVSSVGSPPPSLPSLSGTTNASSSFRTTASSSSTRSTDSLWQLLSSALTATVAATAKHSASTGSLLAPRIAPVAVVVAYLQLLVTGIESRAAALQAALHSLHLDQREAQVAQLRSRSADVAGRAAQCASVLREATSLKTLAPVLQRVGQEVVPDLVAVHEDVSRTLAEVAGDLTGLQTRRAALQFFAAAGVGVAALASGGAVLAGSAAVGAISAGPVAVPGSAVMAASLTTAGAAAGLLGPRVEALMVGPVQVAVDRLMEMKAELAVCKLAVRYAAWELVVVVEDLLWPERDADAASVASGSVVRQAA</sequence>
<reference evidence="2 3" key="1">
    <citation type="submission" date="2016-07" db="EMBL/GenBank/DDBJ databases">
        <title>Pervasive Adenine N6-methylation of Active Genes in Fungi.</title>
        <authorList>
            <consortium name="DOE Joint Genome Institute"/>
            <person name="Mondo S.J."/>
            <person name="Dannebaum R.O."/>
            <person name="Kuo R.C."/>
            <person name="Labutti K."/>
            <person name="Haridas S."/>
            <person name="Kuo A."/>
            <person name="Salamov A."/>
            <person name="Ahrendt S.R."/>
            <person name="Lipzen A."/>
            <person name="Sullivan W."/>
            <person name="Andreopoulos W.B."/>
            <person name="Clum A."/>
            <person name="Lindquist E."/>
            <person name="Daum C."/>
            <person name="Ramamoorthy G.K."/>
            <person name="Gryganskyi A."/>
            <person name="Culley D."/>
            <person name="Magnuson J.K."/>
            <person name="James T.Y."/>
            <person name="O'Malley M.A."/>
            <person name="Stajich J.E."/>
            <person name="Spatafora J.W."/>
            <person name="Visel A."/>
            <person name="Grigoriev I.V."/>
        </authorList>
    </citation>
    <scope>NUCLEOTIDE SEQUENCE [LARGE SCALE GENOMIC DNA]</scope>
    <source>
        <strain evidence="2 3">PL171</strain>
    </source>
</reference>
<evidence type="ECO:0000313" key="2">
    <source>
        <dbReference type="EMBL" id="ORZ41686.1"/>
    </source>
</evidence>
<keyword evidence="3" id="KW-1185">Reference proteome</keyword>
<comment type="caution">
    <text evidence="2">The sequence shown here is derived from an EMBL/GenBank/DDBJ whole genome shotgun (WGS) entry which is preliminary data.</text>
</comment>
<feature type="compositionally biased region" description="Low complexity" evidence="1">
    <location>
        <begin position="155"/>
        <end position="175"/>
    </location>
</feature>
<dbReference type="Proteomes" id="UP000193411">
    <property type="component" value="Unassembled WGS sequence"/>
</dbReference>
<gene>
    <name evidence="2" type="ORF">BCR44DRAFT_39275</name>
</gene>
<feature type="region of interest" description="Disordered" evidence="1">
    <location>
        <begin position="150"/>
        <end position="175"/>
    </location>
</feature>
<protein>
    <submittedName>
        <fullName evidence="2">Uncharacterized protein</fullName>
    </submittedName>
</protein>
<proteinExistence type="predicted"/>
<feature type="region of interest" description="Disordered" evidence="1">
    <location>
        <begin position="66"/>
        <end position="117"/>
    </location>
</feature>
<accession>A0A1Y2I4A1</accession>
<evidence type="ECO:0000313" key="3">
    <source>
        <dbReference type="Proteomes" id="UP000193411"/>
    </source>
</evidence>
<dbReference type="AlphaFoldDB" id="A0A1Y2I4A1"/>
<organism evidence="2 3">
    <name type="scientific">Catenaria anguillulae PL171</name>
    <dbReference type="NCBI Taxonomy" id="765915"/>
    <lineage>
        <taxon>Eukaryota</taxon>
        <taxon>Fungi</taxon>
        <taxon>Fungi incertae sedis</taxon>
        <taxon>Blastocladiomycota</taxon>
        <taxon>Blastocladiomycetes</taxon>
        <taxon>Blastocladiales</taxon>
        <taxon>Catenariaceae</taxon>
        <taxon>Catenaria</taxon>
    </lineage>
</organism>
<dbReference type="EMBL" id="MCFL01000001">
    <property type="protein sequence ID" value="ORZ41686.1"/>
    <property type="molecule type" value="Genomic_DNA"/>
</dbReference>